<keyword evidence="4" id="KW-0249">Electron transport</keyword>
<dbReference type="GO" id="GO:0020037">
    <property type="term" value="F:heme binding"/>
    <property type="evidence" value="ECO:0007669"/>
    <property type="project" value="InterPro"/>
</dbReference>
<dbReference type="InterPro" id="IPR036909">
    <property type="entry name" value="Cyt_c-like_dom_sf"/>
</dbReference>
<dbReference type="Proteomes" id="UP000537161">
    <property type="component" value="Unassembled WGS sequence"/>
</dbReference>
<feature type="compositionally biased region" description="Low complexity" evidence="7">
    <location>
        <begin position="174"/>
        <end position="223"/>
    </location>
</feature>
<evidence type="ECO:0000256" key="5">
    <source>
        <dbReference type="ARBA" id="ARBA00023004"/>
    </source>
</evidence>
<evidence type="ECO:0000256" key="8">
    <source>
        <dbReference type="SAM" id="Phobius"/>
    </source>
</evidence>
<evidence type="ECO:0000256" key="6">
    <source>
        <dbReference type="PROSITE-ProRule" id="PRU00433"/>
    </source>
</evidence>
<dbReference type="GO" id="GO:0046872">
    <property type="term" value="F:metal ion binding"/>
    <property type="evidence" value="ECO:0007669"/>
    <property type="project" value="UniProtKB-KW"/>
</dbReference>
<organism evidence="10 11">
    <name type="scientific">Sphingopyxis panaciterrulae</name>
    <dbReference type="NCBI Taxonomy" id="462372"/>
    <lineage>
        <taxon>Bacteria</taxon>
        <taxon>Pseudomonadati</taxon>
        <taxon>Pseudomonadota</taxon>
        <taxon>Alphaproteobacteria</taxon>
        <taxon>Sphingomonadales</taxon>
        <taxon>Sphingomonadaceae</taxon>
        <taxon>Sphingopyxis</taxon>
    </lineage>
</organism>
<evidence type="ECO:0000256" key="7">
    <source>
        <dbReference type="SAM" id="MobiDB-lite"/>
    </source>
</evidence>
<evidence type="ECO:0000256" key="2">
    <source>
        <dbReference type="ARBA" id="ARBA00022617"/>
    </source>
</evidence>
<dbReference type="InterPro" id="IPR009056">
    <property type="entry name" value="Cyt_c-like_dom"/>
</dbReference>
<evidence type="ECO:0000313" key="11">
    <source>
        <dbReference type="Proteomes" id="UP000537161"/>
    </source>
</evidence>
<dbReference type="PRINTS" id="PR00604">
    <property type="entry name" value="CYTCHRMECIAB"/>
</dbReference>
<sequence>MDNRNNTIAGWVLFAGICALGLTIGSGMLFASHNPEKPGYPIEDAEAGAGGGESAVPLANLLAAADPAKGETVFAKCAACHTINSGGANGIGPNLFGTLGEEIGHGKHGFAFSSVLAGMGGSWDFEKMDKWLTSPRKFAPGTKMSFAGLSNPEDRANLIVYLNAQGSNLPLPAPEAAPAAEGDAAAAPAEGDAAAAPAEGAAPAADAAAPAEGADPAPAVAKK</sequence>
<keyword evidence="1" id="KW-0813">Transport</keyword>
<protein>
    <submittedName>
        <fullName evidence="10">Cytochrome c</fullName>
    </submittedName>
</protein>
<dbReference type="Pfam" id="PF00034">
    <property type="entry name" value="Cytochrom_C"/>
    <property type="match status" value="1"/>
</dbReference>
<dbReference type="RefSeq" id="WP_184099604.1">
    <property type="nucleotide sequence ID" value="NZ_JACIJH010000010.1"/>
</dbReference>
<proteinExistence type="predicted"/>
<keyword evidence="5 6" id="KW-0408">Iron</keyword>
<keyword evidence="8" id="KW-1133">Transmembrane helix</keyword>
<dbReference type="GO" id="GO:0009055">
    <property type="term" value="F:electron transfer activity"/>
    <property type="evidence" value="ECO:0007669"/>
    <property type="project" value="InterPro"/>
</dbReference>
<name>A0A7W9B7R5_9SPHN</name>
<feature type="region of interest" description="Disordered" evidence="7">
    <location>
        <begin position="172"/>
        <end position="223"/>
    </location>
</feature>
<dbReference type="PANTHER" id="PTHR11961">
    <property type="entry name" value="CYTOCHROME C"/>
    <property type="match status" value="1"/>
</dbReference>
<accession>A0A7W9B7R5</accession>
<reference evidence="10 11" key="1">
    <citation type="submission" date="2020-08" db="EMBL/GenBank/DDBJ databases">
        <title>Genomic Encyclopedia of Type Strains, Phase IV (KMG-IV): sequencing the most valuable type-strain genomes for metagenomic binning, comparative biology and taxonomic classification.</title>
        <authorList>
            <person name="Goeker M."/>
        </authorList>
    </citation>
    <scope>NUCLEOTIDE SEQUENCE [LARGE SCALE GENOMIC DNA]</scope>
    <source>
        <strain evidence="10 11">DSM 27163</strain>
    </source>
</reference>
<evidence type="ECO:0000259" key="9">
    <source>
        <dbReference type="PROSITE" id="PS51007"/>
    </source>
</evidence>
<comment type="caution">
    <text evidence="10">The sequence shown here is derived from an EMBL/GenBank/DDBJ whole genome shotgun (WGS) entry which is preliminary data.</text>
</comment>
<keyword evidence="3 6" id="KW-0479">Metal-binding</keyword>
<keyword evidence="2 6" id="KW-0349">Heme</keyword>
<keyword evidence="8" id="KW-0812">Transmembrane</keyword>
<dbReference type="EMBL" id="JACIJH010000010">
    <property type="protein sequence ID" value="MBB5707586.1"/>
    <property type="molecule type" value="Genomic_DNA"/>
</dbReference>
<evidence type="ECO:0000256" key="4">
    <source>
        <dbReference type="ARBA" id="ARBA00022982"/>
    </source>
</evidence>
<evidence type="ECO:0000313" key="10">
    <source>
        <dbReference type="EMBL" id="MBB5707586.1"/>
    </source>
</evidence>
<keyword evidence="11" id="KW-1185">Reference proteome</keyword>
<feature type="transmembrane region" description="Helical" evidence="8">
    <location>
        <begin position="12"/>
        <end position="31"/>
    </location>
</feature>
<evidence type="ECO:0000256" key="1">
    <source>
        <dbReference type="ARBA" id="ARBA00022448"/>
    </source>
</evidence>
<dbReference type="Gene3D" id="1.10.760.10">
    <property type="entry name" value="Cytochrome c-like domain"/>
    <property type="match status" value="1"/>
</dbReference>
<dbReference type="AlphaFoldDB" id="A0A7W9B7R5"/>
<feature type="domain" description="Cytochrome c" evidence="9">
    <location>
        <begin position="65"/>
        <end position="166"/>
    </location>
</feature>
<dbReference type="PROSITE" id="PS51007">
    <property type="entry name" value="CYTC"/>
    <property type="match status" value="1"/>
</dbReference>
<dbReference type="SUPFAM" id="SSF46626">
    <property type="entry name" value="Cytochrome c"/>
    <property type="match status" value="1"/>
</dbReference>
<gene>
    <name evidence="10" type="ORF">FHR21_002953</name>
</gene>
<evidence type="ECO:0000256" key="3">
    <source>
        <dbReference type="ARBA" id="ARBA00022723"/>
    </source>
</evidence>
<dbReference type="InterPro" id="IPR002327">
    <property type="entry name" value="Cyt_c_1A/1B"/>
</dbReference>
<keyword evidence="8" id="KW-0472">Membrane</keyword>